<accession>A0A0M0BS31</accession>
<dbReference type="Proteomes" id="UP000037210">
    <property type="component" value="Unassembled WGS sequence"/>
</dbReference>
<organism evidence="1 2">
    <name type="scientific">miscellaneous Crenarchaeota group-15 archaeon DG-45</name>
    <dbReference type="NCBI Taxonomy" id="1685127"/>
    <lineage>
        <taxon>Archaea</taxon>
        <taxon>Candidatus Bathyarchaeota</taxon>
        <taxon>MCG-15</taxon>
    </lineage>
</organism>
<dbReference type="EMBL" id="LFWZ01000009">
    <property type="protein sequence ID" value="KON31244.1"/>
    <property type="molecule type" value="Genomic_DNA"/>
</dbReference>
<evidence type="ECO:0000313" key="1">
    <source>
        <dbReference type="EMBL" id="KON31244.1"/>
    </source>
</evidence>
<reference evidence="1 2" key="1">
    <citation type="submission" date="2015-06" db="EMBL/GenBank/DDBJ databases">
        <title>New insights into the roles of widespread benthic archaea in carbon and nitrogen cycling.</title>
        <authorList>
            <person name="Lazar C.S."/>
            <person name="Baker B.J."/>
            <person name="Seitz K.W."/>
            <person name="Hyde A.S."/>
            <person name="Dick G.J."/>
            <person name="Hinrichs K.-U."/>
            <person name="Teske A.P."/>
        </authorList>
    </citation>
    <scope>NUCLEOTIDE SEQUENCE [LARGE SCALE GENOMIC DNA]</scope>
    <source>
        <strain evidence="1">DG-45</strain>
    </source>
</reference>
<protein>
    <submittedName>
        <fullName evidence="1">Uncharacterized protein</fullName>
    </submittedName>
</protein>
<proteinExistence type="predicted"/>
<comment type="caution">
    <text evidence="1">The sequence shown here is derived from an EMBL/GenBank/DDBJ whole genome shotgun (WGS) entry which is preliminary data.</text>
</comment>
<gene>
    <name evidence="1" type="ORF">AC482_01470</name>
</gene>
<dbReference type="AlphaFoldDB" id="A0A0M0BS31"/>
<name>A0A0M0BS31_9ARCH</name>
<evidence type="ECO:0000313" key="2">
    <source>
        <dbReference type="Proteomes" id="UP000037210"/>
    </source>
</evidence>
<sequence length="94" mass="11124">MNGAEKGDQPVFNTDREEFIRLTQRMVEVMVDFCLLTLQAVSKKKEAPLNSKEIEKIIDFDLSFRIQQIQDPEIQEIVRERAASEFRKIQNKFY</sequence>